<dbReference type="Proteomes" id="UP001210231">
    <property type="component" value="Unassembled WGS sequence"/>
</dbReference>
<feature type="domain" description="DUF306" evidence="2">
    <location>
        <begin position="117"/>
        <end position="206"/>
    </location>
</feature>
<keyword evidence="5" id="KW-1185">Reference proteome</keyword>
<dbReference type="Pfam" id="PF14302">
    <property type="entry name" value="DUF4377"/>
    <property type="match status" value="1"/>
</dbReference>
<evidence type="ECO:0000259" key="3">
    <source>
        <dbReference type="Pfam" id="PF14302"/>
    </source>
</evidence>
<dbReference type="RefSeq" id="WP_407032830.1">
    <property type="nucleotide sequence ID" value="NZ_JAQGEF010000032.1"/>
</dbReference>
<organism evidence="4 5">
    <name type="scientific">Polluticaenibacter yanchengensis</name>
    <dbReference type="NCBI Taxonomy" id="3014562"/>
    <lineage>
        <taxon>Bacteria</taxon>
        <taxon>Pseudomonadati</taxon>
        <taxon>Bacteroidota</taxon>
        <taxon>Chitinophagia</taxon>
        <taxon>Chitinophagales</taxon>
        <taxon>Chitinophagaceae</taxon>
        <taxon>Polluticaenibacter</taxon>
    </lineage>
</organism>
<feature type="domain" description="DUF306" evidence="2">
    <location>
        <begin position="229"/>
        <end position="328"/>
    </location>
</feature>
<evidence type="ECO:0000313" key="4">
    <source>
        <dbReference type="EMBL" id="MDA3616500.1"/>
    </source>
</evidence>
<comment type="caution">
    <text evidence="4">The sequence shown here is derived from an EMBL/GenBank/DDBJ whole genome shotgun (WGS) entry which is preliminary data.</text>
</comment>
<accession>A0ABT4UP24</accession>
<keyword evidence="1" id="KW-0732">Signal</keyword>
<sequence>MKTRLLMLMMVLSTISFAQKTITMMIKENTVPCVGVGPMDCMQVKEGKAKTWSNFYSSIEGFKYEPGYQYKLSVIKTKRTGNIPADASTYTYRLKKLLSKKKVKVPVATYLNKKMILTQINGKDVTDGKVYMTLDNTTHQMFGKSGCNRFNASYKLSGNNIEINPMMGTLMACDPESMKLEQDFTATIDKKEFEIHTTGNTVHFKDIKTKNVVLKFNIPTESEIWSFIDGKKWKLIQMDHTGMDYGKAMIRFDVKSKKVSGNGGCNNFFGSFTTKGNEIIFSALGSTKMACPDGNATSTEIKMLSHLSNATLRFDVAEQTLNLYKGEQLIMMFGLER</sequence>
<protein>
    <submittedName>
        <fullName evidence="4">META domain-containing protein</fullName>
    </submittedName>
</protein>
<evidence type="ECO:0000259" key="2">
    <source>
        <dbReference type="Pfam" id="PF03724"/>
    </source>
</evidence>
<dbReference type="EMBL" id="JAQGEF010000032">
    <property type="protein sequence ID" value="MDA3616500.1"/>
    <property type="molecule type" value="Genomic_DNA"/>
</dbReference>
<evidence type="ECO:0000256" key="1">
    <source>
        <dbReference type="SAM" id="SignalP"/>
    </source>
</evidence>
<reference evidence="4 5" key="1">
    <citation type="submission" date="2022-12" db="EMBL/GenBank/DDBJ databases">
        <title>Chitinophagaceae gen. sp. nov., a new member of the family Chitinophagaceae, isolated from soil in a chemical factory.</title>
        <authorList>
            <person name="Ke Z."/>
        </authorList>
    </citation>
    <scope>NUCLEOTIDE SEQUENCE [LARGE SCALE GENOMIC DNA]</scope>
    <source>
        <strain evidence="4 5">LY-5</strain>
    </source>
</reference>
<dbReference type="InterPro" id="IPR025485">
    <property type="entry name" value="DUF4377"/>
</dbReference>
<dbReference type="Pfam" id="PF03724">
    <property type="entry name" value="META"/>
    <property type="match status" value="2"/>
</dbReference>
<proteinExistence type="predicted"/>
<dbReference type="InterPro" id="IPR053147">
    <property type="entry name" value="Hsp_HslJ-like"/>
</dbReference>
<dbReference type="Gene3D" id="2.40.128.270">
    <property type="match status" value="2"/>
</dbReference>
<feature type="signal peptide" evidence="1">
    <location>
        <begin position="1"/>
        <end position="18"/>
    </location>
</feature>
<dbReference type="PANTHER" id="PTHR35535:SF1">
    <property type="entry name" value="HEAT SHOCK PROTEIN HSLJ"/>
    <property type="match status" value="1"/>
</dbReference>
<dbReference type="InterPro" id="IPR038670">
    <property type="entry name" value="HslJ-like_sf"/>
</dbReference>
<gene>
    <name evidence="4" type="ORF">O3P16_16940</name>
</gene>
<name>A0ABT4UP24_9BACT</name>
<feature type="domain" description="DUF4377" evidence="3">
    <location>
        <begin position="26"/>
        <end position="100"/>
    </location>
</feature>
<dbReference type="PANTHER" id="PTHR35535">
    <property type="entry name" value="HEAT SHOCK PROTEIN HSLJ"/>
    <property type="match status" value="1"/>
</dbReference>
<evidence type="ECO:0000313" key="5">
    <source>
        <dbReference type="Proteomes" id="UP001210231"/>
    </source>
</evidence>
<dbReference type="InterPro" id="IPR005184">
    <property type="entry name" value="DUF306_Meta_HslJ"/>
</dbReference>
<feature type="chain" id="PRO_5046862154" evidence="1">
    <location>
        <begin position="19"/>
        <end position="337"/>
    </location>
</feature>